<dbReference type="HOGENOM" id="CLU_382237_0_0_1"/>
<comment type="caution">
    <text evidence="3">The sequence shown here is derived from an EMBL/GenBank/DDBJ whole genome shotgun (WGS) entry which is preliminary data.</text>
</comment>
<dbReference type="InterPro" id="IPR001245">
    <property type="entry name" value="Ser-Thr/Tyr_kinase_cat_dom"/>
</dbReference>
<dbReference type="PANTHER" id="PTHR44329">
    <property type="entry name" value="SERINE/THREONINE-PROTEIN KINASE TNNI3K-RELATED"/>
    <property type="match status" value="1"/>
</dbReference>
<feature type="domain" description="Protein kinase" evidence="2">
    <location>
        <begin position="37"/>
        <end position="309"/>
    </location>
</feature>
<keyword evidence="4" id="KW-1185">Reference proteome</keyword>
<dbReference type="PROSITE" id="PS00107">
    <property type="entry name" value="PROTEIN_KINASE_ATP"/>
    <property type="match status" value="1"/>
</dbReference>
<dbReference type="InterPro" id="IPR051681">
    <property type="entry name" value="Ser/Thr_Kinases-Pseudokinases"/>
</dbReference>
<dbReference type="InterPro" id="IPR017441">
    <property type="entry name" value="Protein_kinase_ATP_BS"/>
</dbReference>
<dbReference type="Gene3D" id="1.10.510.10">
    <property type="entry name" value="Transferase(Phosphotransferase) domain 1"/>
    <property type="match status" value="1"/>
</dbReference>
<dbReference type="SUPFAM" id="SSF56112">
    <property type="entry name" value="Protein kinase-like (PK-like)"/>
    <property type="match status" value="1"/>
</dbReference>
<accession>A0A015J387</accession>
<gene>
    <name evidence="3" type="ORF">RirG_147430</name>
</gene>
<evidence type="ECO:0000313" key="4">
    <source>
        <dbReference type="Proteomes" id="UP000022910"/>
    </source>
</evidence>
<keyword evidence="1" id="KW-0547">Nucleotide-binding</keyword>
<evidence type="ECO:0000259" key="2">
    <source>
        <dbReference type="PROSITE" id="PS50011"/>
    </source>
</evidence>
<proteinExistence type="predicted"/>
<dbReference type="PRINTS" id="PR00109">
    <property type="entry name" value="TYRKINASE"/>
</dbReference>
<dbReference type="SMR" id="A0A015J387"/>
<dbReference type="OrthoDB" id="2356118at2759"/>
<reference evidence="3 4" key="1">
    <citation type="submission" date="2014-02" db="EMBL/GenBank/DDBJ databases">
        <title>Single nucleus genome sequencing reveals high similarity among nuclei of an endomycorrhizal fungus.</title>
        <authorList>
            <person name="Lin K."/>
            <person name="Geurts R."/>
            <person name="Zhang Z."/>
            <person name="Limpens E."/>
            <person name="Saunders D.G."/>
            <person name="Mu D."/>
            <person name="Pang E."/>
            <person name="Cao H."/>
            <person name="Cha H."/>
            <person name="Lin T."/>
            <person name="Zhou Q."/>
            <person name="Shang Y."/>
            <person name="Li Y."/>
            <person name="Ivanov S."/>
            <person name="Sharma T."/>
            <person name="Velzen R.V."/>
            <person name="Ruijter N.D."/>
            <person name="Aanen D.K."/>
            <person name="Win J."/>
            <person name="Kamoun S."/>
            <person name="Bisseling T."/>
            <person name="Huang S."/>
        </authorList>
    </citation>
    <scope>NUCLEOTIDE SEQUENCE [LARGE SCALE GENOMIC DNA]</scope>
    <source>
        <strain evidence="4">DAOM197198w</strain>
    </source>
</reference>
<feature type="binding site" evidence="1">
    <location>
        <position position="66"/>
    </location>
    <ligand>
        <name>ATP</name>
        <dbReference type="ChEBI" id="CHEBI:30616"/>
    </ligand>
</feature>
<dbReference type="InterPro" id="IPR011009">
    <property type="entry name" value="Kinase-like_dom_sf"/>
</dbReference>
<dbReference type="Proteomes" id="UP000022910">
    <property type="component" value="Unassembled WGS sequence"/>
</dbReference>
<name>A0A015J387_RHIIW</name>
<dbReference type="EMBL" id="JEMT01023715">
    <property type="protein sequence ID" value="EXX63957.1"/>
    <property type="molecule type" value="Genomic_DNA"/>
</dbReference>
<dbReference type="PROSITE" id="PS50011">
    <property type="entry name" value="PROTEIN_KINASE_DOM"/>
    <property type="match status" value="1"/>
</dbReference>
<dbReference type="GO" id="GO:0005524">
    <property type="term" value="F:ATP binding"/>
    <property type="evidence" value="ECO:0007669"/>
    <property type="project" value="UniProtKB-UniRule"/>
</dbReference>
<organism evidence="3 4">
    <name type="scientific">Rhizophagus irregularis (strain DAOM 197198w)</name>
    <name type="common">Glomus intraradices</name>
    <dbReference type="NCBI Taxonomy" id="1432141"/>
    <lineage>
        <taxon>Eukaryota</taxon>
        <taxon>Fungi</taxon>
        <taxon>Fungi incertae sedis</taxon>
        <taxon>Mucoromycota</taxon>
        <taxon>Glomeromycotina</taxon>
        <taxon>Glomeromycetes</taxon>
        <taxon>Glomerales</taxon>
        <taxon>Glomeraceae</taxon>
        <taxon>Rhizophagus</taxon>
    </lineage>
</organism>
<evidence type="ECO:0000256" key="1">
    <source>
        <dbReference type="PROSITE-ProRule" id="PRU10141"/>
    </source>
</evidence>
<dbReference type="InterPro" id="IPR000719">
    <property type="entry name" value="Prot_kinase_dom"/>
</dbReference>
<protein>
    <submittedName>
        <fullName evidence="3">Pkh2p</fullName>
    </submittedName>
</protein>
<evidence type="ECO:0000313" key="3">
    <source>
        <dbReference type="EMBL" id="EXX63957.1"/>
    </source>
</evidence>
<dbReference type="Pfam" id="PF07714">
    <property type="entry name" value="PK_Tyr_Ser-Thr"/>
    <property type="match status" value="1"/>
</dbReference>
<sequence>MSDYKEMRDSKNTNEWINWIEEAIVKEHLKLYEYNQFSNIQEIGSGVFGKVYRANWKNLKKQFVLKSFFNLNNVTIKEIVCELKNQRKVDFLDNIIRCHGITKFESDQIGNNYMLVMEYADSGSLRSYLKKNFNKLTWDDKFNMAYQLAYAVSCLHSEGIIHRDLHSDNILVHQNMIKLADFGLSKRIGKSSNFQSKPFGMVPYVDPKSFNKRRNNNNQTTQMYSLNEKSDVYSIGVLLWEISSGQPPFYVENEEYDVGLALEISQGLRETVVPDTPEEYVKIYTKCWDGEPDNRPTIYQVVDRLSAIITKTDIIIENPQLSSNQEFNEAPLSINNSKLQGELSKPNTKEIDTTAVSDKQEKSLTNKDFNRIFDEIKDLIINVKLLNKKIEGKLIKERSIENFNNYNNDYYNNDDYNQDVILCDSSRVDTYNSNSITYRNIGNYLKNLCEIIEHQEKNIVSIHPTINNRFEIFCLKLEQIDLFRSLMYKYYESGCELTGTWDEPLSLNTGYLCDPAFKEYVEFFDKYKEITLYFTEGLERVNSDEYKYALAYFKYAIDLENDWISNLFVTDNDKKGELVKLNKLNGEKLRRSKEIDSYAKACLKVAHDGLLSKIRHEPYRTRGLKDGLQTLPYIVAYIGASNCAKDELFKRFRDEFEELIERIDFTEEQQTLIHILLKKYTQPEESLELKPSDEVEPDEYLCERYETALKRCSSGLKSYEVPYI</sequence>
<dbReference type="GO" id="GO:0004674">
    <property type="term" value="F:protein serine/threonine kinase activity"/>
    <property type="evidence" value="ECO:0007669"/>
    <property type="project" value="TreeGrafter"/>
</dbReference>
<keyword evidence="1" id="KW-0067">ATP-binding</keyword>
<dbReference type="AlphaFoldDB" id="A0A015J387"/>